<dbReference type="Pfam" id="PF00656">
    <property type="entry name" value="Peptidase_C14"/>
    <property type="match status" value="1"/>
</dbReference>
<dbReference type="PANTHER" id="PTHR22576:SF37">
    <property type="entry name" value="MUCOSA-ASSOCIATED LYMPHOID TISSUE LYMPHOMA TRANSLOCATION PROTEIN 1"/>
    <property type="match status" value="1"/>
</dbReference>
<proteinExistence type="predicted"/>
<dbReference type="InterPro" id="IPR011600">
    <property type="entry name" value="Pept_C14_caspase"/>
</dbReference>
<dbReference type="PANTHER" id="PTHR22576">
    <property type="entry name" value="MUCOSA ASSOCIATED LYMPHOID TISSUE LYMPHOMA TRANSLOCATION PROTEIN 1/PARACASPASE"/>
    <property type="match status" value="1"/>
</dbReference>
<keyword evidence="1" id="KW-0732">Signal</keyword>
<organism evidence="3 4">
    <name type="scientific">Desulfoluna limicola</name>
    <dbReference type="NCBI Taxonomy" id="2810562"/>
    <lineage>
        <taxon>Bacteria</taxon>
        <taxon>Pseudomonadati</taxon>
        <taxon>Thermodesulfobacteriota</taxon>
        <taxon>Desulfobacteria</taxon>
        <taxon>Desulfobacterales</taxon>
        <taxon>Desulfolunaceae</taxon>
        <taxon>Desulfoluna</taxon>
    </lineage>
</organism>
<feature type="domain" description="Caspase family p20" evidence="2">
    <location>
        <begin position="242"/>
        <end position="314"/>
    </location>
</feature>
<keyword evidence="4" id="KW-1185">Reference proteome</keyword>
<feature type="chain" id="PRO_5046063005" description="Caspase family p20 domain-containing protein" evidence="1">
    <location>
        <begin position="21"/>
        <end position="471"/>
    </location>
</feature>
<sequence>MKKAIAALLLLVLASGCATLRTYTPGESGITTSKAMYDLVTFAEPYQGYIVVGNFDATHLYKVDVANNMDVTIDCTEFGYYLKKNTREGLQNANIFQKASFRPPTASGPYLKLTGKVEELTIVNNHGASATATGRITANLIRMPDNRTIETYHIKETGISEGALLFSASLDPLGVKLSKTLVEKIAASSDVAQLLHDTPDLKLALGGSKASASTAATATVIPAKPAKTKRPATTANFGTYHALVIGNDSYPDLPSLQTARSDAKTVAGILENKYGFQVKLMLDATRSDILTALGKYRKKMSATDNLLVYYAGHGWLDEDADMGYWLPVDATRDSQVNWISNNSVTASVRAIRAKHVMIVSDSCYSGKISRGIHIKQPSSDYLNRISKKKARVVLSSGGLEPVMDSGGQDNHSVFASAFISALNANPSTMDGTTLFTEVREQVGWNADQTPEYANIHKAGHAGGDFIFVRQK</sequence>
<dbReference type="Gene3D" id="3.40.50.1460">
    <property type="match status" value="1"/>
</dbReference>
<dbReference type="SUPFAM" id="SSF52129">
    <property type="entry name" value="Caspase-like"/>
    <property type="match status" value="1"/>
</dbReference>
<dbReference type="InterPro" id="IPR029030">
    <property type="entry name" value="Caspase-like_dom_sf"/>
</dbReference>
<dbReference type="RefSeq" id="WP_236891045.1">
    <property type="nucleotide sequence ID" value="NZ_AP024488.1"/>
</dbReference>
<reference evidence="3 4" key="1">
    <citation type="submission" date="2021-02" db="EMBL/GenBank/DDBJ databases">
        <title>Complete genome of Desulfoluna sp. strain ASN36.</title>
        <authorList>
            <person name="Takahashi A."/>
            <person name="Kojima H."/>
            <person name="Fukui M."/>
        </authorList>
    </citation>
    <scope>NUCLEOTIDE SEQUENCE [LARGE SCALE GENOMIC DNA]</scope>
    <source>
        <strain evidence="3 4">ASN36</strain>
    </source>
</reference>
<feature type="signal peptide" evidence="1">
    <location>
        <begin position="1"/>
        <end position="20"/>
    </location>
</feature>
<name>A0ABM7PAT4_9BACT</name>
<dbReference type="Proteomes" id="UP001320148">
    <property type="component" value="Chromosome"/>
</dbReference>
<protein>
    <recommendedName>
        <fullName evidence="2">Caspase family p20 domain-containing protein</fullName>
    </recommendedName>
</protein>
<evidence type="ECO:0000256" key="1">
    <source>
        <dbReference type="SAM" id="SignalP"/>
    </source>
</evidence>
<accession>A0ABM7PAT4</accession>
<dbReference type="InterPro" id="IPR001309">
    <property type="entry name" value="Pept_C14_p20"/>
</dbReference>
<dbReference type="PROSITE" id="PS51257">
    <property type="entry name" value="PROKAR_LIPOPROTEIN"/>
    <property type="match status" value="1"/>
</dbReference>
<gene>
    <name evidence="3" type="ORF">DSLASN_03800</name>
</gene>
<evidence type="ECO:0000313" key="4">
    <source>
        <dbReference type="Proteomes" id="UP001320148"/>
    </source>
</evidence>
<dbReference type="InterPro" id="IPR052039">
    <property type="entry name" value="Caspase-related_regulators"/>
</dbReference>
<evidence type="ECO:0000313" key="3">
    <source>
        <dbReference type="EMBL" id="BCS94748.1"/>
    </source>
</evidence>
<evidence type="ECO:0000259" key="2">
    <source>
        <dbReference type="PROSITE" id="PS50208"/>
    </source>
</evidence>
<dbReference type="PROSITE" id="PS50208">
    <property type="entry name" value="CASPASE_P20"/>
    <property type="match status" value="1"/>
</dbReference>
<dbReference type="EMBL" id="AP024488">
    <property type="protein sequence ID" value="BCS94748.1"/>
    <property type="molecule type" value="Genomic_DNA"/>
</dbReference>